<sequence>MMELFSLFKINKYGCTHQALNVPFPGNVSVWEDIMKRVLISAALAAGVAMPLGGANATDLEVTHWWTSGGEAAAVKVLADNFNAMEGYNWVDSAIAGSGSTANPIIISRIIGGNPMGATQMNTGRDAEELIQAGLMLDLTELAEKENWAEKIRPAKLLGACEFEGRIYCVPINIHSWQWMWLNRHVFEDNGMEVPANWNELVAAAPKLREAGVIPLATGQPWQVDGIRNVMQSAIGGVDNYMAVNGEKDPDAVMSDENRAIWESFADARSMVDDAYSGRDWNVATNMVIQGDAAAQVMGDWAQGEFAMAGQKAGVDYDCLPGLGLNPVLDTSGDAFYFPKNSDPEITEAQLALASMLVSPEVQVEFNLTKGSLPVRGDVDLEAANACMKKGLEILKNPDNVLASTEMLLDSDTQGQITDLALEFFSSDMPVDEALERQQEIIEQAR</sequence>
<evidence type="ECO:0000256" key="5">
    <source>
        <dbReference type="ARBA" id="ARBA00022729"/>
    </source>
</evidence>
<dbReference type="Proteomes" id="UP000295097">
    <property type="component" value="Unassembled WGS sequence"/>
</dbReference>
<comment type="caution">
    <text evidence="9">The sequence shown here is derived from an EMBL/GenBank/DDBJ whole genome shotgun (WGS) entry which is preliminary data.</text>
</comment>
<dbReference type="Gene3D" id="3.40.190.10">
    <property type="entry name" value="Periplasmic binding protein-like II"/>
    <property type="match status" value="2"/>
</dbReference>
<evidence type="ECO:0000313" key="9">
    <source>
        <dbReference type="EMBL" id="TCT44923.1"/>
    </source>
</evidence>
<dbReference type="PANTHER" id="PTHR43649:SF28">
    <property type="entry name" value="BINDING PROTEIN COMPONENT OF ABC SUGAR TRANSPORTER-RELATED"/>
    <property type="match status" value="1"/>
</dbReference>
<evidence type="ECO:0000313" key="10">
    <source>
        <dbReference type="Proteomes" id="UP000295097"/>
    </source>
</evidence>
<dbReference type="AlphaFoldDB" id="A0A4R3NZA9"/>
<dbReference type="InterPro" id="IPR006059">
    <property type="entry name" value="SBP"/>
</dbReference>
<evidence type="ECO:0000256" key="6">
    <source>
        <dbReference type="ARBA" id="ARBA00022764"/>
    </source>
</evidence>
<comment type="similarity">
    <text evidence="2">Belongs to the bacterial solute-binding protein 1 family.</text>
</comment>
<evidence type="ECO:0000256" key="3">
    <source>
        <dbReference type="ARBA" id="ARBA00022448"/>
    </source>
</evidence>
<proteinExistence type="inferred from homology"/>
<organism evidence="9 10">
    <name type="scientific">Martelella mediterranea</name>
    <dbReference type="NCBI Taxonomy" id="293089"/>
    <lineage>
        <taxon>Bacteria</taxon>
        <taxon>Pseudomonadati</taxon>
        <taxon>Pseudomonadota</taxon>
        <taxon>Alphaproteobacteria</taxon>
        <taxon>Hyphomicrobiales</taxon>
        <taxon>Aurantimonadaceae</taxon>
        <taxon>Martelella</taxon>
    </lineage>
</organism>
<evidence type="ECO:0000256" key="4">
    <source>
        <dbReference type="ARBA" id="ARBA00022597"/>
    </source>
</evidence>
<name>A0A4R3NZA9_9HYPH</name>
<comment type="function">
    <text evidence="7">Part of a binding-protein-dependent transport system for a sugar.</text>
</comment>
<dbReference type="GO" id="GO:0042597">
    <property type="term" value="C:periplasmic space"/>
    <property type="evidence" value="ECO:0007669"/>
    <property type="project" value="UniProtKB-SubCell"/>
</dbReference>
<reference evidence="9 10" key="1">
    <citation type="submission" date="2019-03" db="EMBL/GenBank/DDBJ databases">
        <title>Freshwater and sediment microbial communities from various areas in North America, analyzing microbe dynamics in response to fracking.</title>
        <authorList>
            <person name="Lamendella R."/>
        </authorList>
    </citation>
    <scope>NUCLEOTIDE SEQUENCE [LARGE SCALE GENOMIC DNA]</scope>
    <source>
        <strain evidence="9 10">175.2</strain>
    </source>
</reference>
<dbReference type="EMBL" id="SMAR01000001">
    <property type="protein sequence ID" value="TCT44923.1"/>
    <property type="molecule type" value="Genomic_DNA"/>
</dbReference>
<keyword evidence="5" id="KW-0732">Signal</keyword>
<accession>A0A4R3NZA9</accession>
<gene>
    <name evidence="9" type="ORF">EDC90_100160</name>
</gene>
<comment type="subcellular location">
    <subcellularLocation>
        <location evidence="1">Periplasm</location>
    </subcellularLocation>
</comment>
<dbReference type="InterPro" id="IPR050490">
    <property type="entry name" value="Bact_solute-bd_prot1"/>
</dbReference>
<evidence type="ECO:0000256" key="2">
    <source>
        <dbReference type="ARBA" id="ARBA00008520"/>
    </source>
</evidence>
<dbReference type="SUPFAM" id="SSF53850">
    <property type="entry name" value="Periplasmic binding protein-like II"/>
    <property type="match status" value="1"/>
</dbReference>
<evidence type="ECO:0000256" key="1">
    <source>
        <dbReference type="ARBA" id="ARBA00004418"/>
    </source>
</evidence>
<protein>
    <recommendedName>
        <fullName evidence="8">Probable sugar-binding periplasmic protein</fullName>
    </recommendedName>
</protein>
<keyword evidence="10" id="KW-1185">Reference proteome</keyword>
<keyword evidence="3" id="KW-0813">Transport</keyword>
<keyword evidence="6" id="KW-0574">Periplasm</keyword>
<evidence type="ECO:0000256" key="8">
    <source>
        <dbReference type="ARBA" id="ARBA00049753"/>
    </source>
</evidence>
<evidence type="ECO:0000256" key="7">
    <source>
        <dbReference type="ARBA" id="ARBA00049629"/>
    </source>
</evidence>
<dbReference type="Pfam" id="PF01547">
    <property type="entry name" value="SBP_bac_1"/>
    <property type="match status" value="1"/>
</dbReference>
<dbReference type="PANTHER" id="PTHR43649">
    <property type="entry name" value="ARABINOSE-BINDING PROTEIN-RELATED"/>
    <property type="match status" value="1"/>
</dbReference>
<keyword evidence="4" id="KW-0762">Sugar transport</keyword>